<evidence type="ECO:0000313" key="2">
    <source>
        <dbReference type="EMBL" id="TGU75120.1"/>
    </source>
</evidence>
<accession>A0A4S1CP57</accession>
<dbReference type="PANTHER" id="PTHR30217">
    <property type="entry name" value="PEPTIDASE U32 FAMILY"/>
    <property type="match status" value="1"/>
</dbReference>
<name>A0A4S1CP57_9BACT</name>
<dbReference type="Pfam" id="PF12392">
    <property type="entry name" value="DUF3656"/>
    <property type="match status" value="1"/>
</dbReference>
<evidence type="ECO:0000313" key="3">
    <source>
        <dbReference type="Proteomes" id="UP000306416"/>
    </source>
</evidence>
<reference evidence="2 3" key="1">
    <citation type="submission" date="2019-04" db="EMBL/GenBank/DDBJ databases">
        <title>Geobacter oryzae sp. nov., ferric-reducing bacteria isolated from paddy soil.</title>
        <authorList>
            <person name="Xu Z."/>
            <person name="Masuda Y."/>
            <person name="Itoh H."/>
            <person name="Senoo K."/>
        </authorList>
    </citation>
    <scope>NUCLEOTIDE SEQUENCE [LARGE SCALE GENOMIC DNA]</scope>
    <source>
        <strain evidence="2 3">Red111</strain>
    </source>
</reference>
<dbReference type="EMBL" id="SRSC01000001">
    <property type="protein sequence ID" value="TGU75120.1"/>
    <property type="molecule type" value="Genomic_DNA"/>
</dbReference>
<dbReference type="Pfam" id="PF01136">
    <property type="entry name" value="Peptidase_U32"/>
    <property type="match status" value="1"/>
</dbReference>
<dbReference type="PANTHER" id="PTHR30217:SF10">
    <property type="entry name" value="23S RRNA 5-HYDROXYCYTIDINE C2501 SYNTHASE"/>
    <property type="match status" value="1"/>
</dbReference>
<sequence length="792" mass="88203">MSLKQNSNVINKPELLSPAGSLEAFFAAMEKGADAVYAGLKDFSARAKAKNFSLSQMERMTAYAHGNGKKVYVTLNTLVKEAELPLLVDNLAALEAMRVDGVILQDLAVARIAREYFPGIPLHASTQMTIHNSLGVRQLEELGFERVVLARELHIDEIKHIVSTCDAEIECFIHGALCFSISGQCFFSSFLGGHSGNRGRCAQPCRRQYKYKGKEGYYLSTNDFSSIEMIPHLMDAGVHSLKIEGRMKSAEYVASVIGAYRMVLDAAPGEHAAKVAEAKELLKRSFGRVPTKGFLASQHPTDISTPSIKGATGRYLGDIREIRGNRISFDTRDRLHVGDRVRVQPKSDMAGRAFTIKELYLGGKKVMNVKENTMVSTPSPFPFKLGDSVFKVSSETAFTMSENACLKRLENVKGDSIPCKLTLSYANEKMRIDTQVLGSELTTEFELGELEPSHTSDMEGVLRAQFSRCGETRFTLASFTATDFPALMIPPPKLKEIRRNFYTWLAEHALGSLKERSAKGRERAHAALVARRPGPARGKEELAVRVEQVKDWHELHRDMVDAVILPVSKANMHQLGPFSRKLKGSEQKVIWQLPFIIFEADVPFYREAVEAIMRAGFRRFELTNISQFQIFKGTDAELNTDYRLFSLNSQALLSWQEMGVTRATLYIEDDKENLARLLACDLKVNRAVLLYAPVPVITSKISIKDVKGDVPIASDRGDLYSVKVKDNLTVVNAQTPFAITQHRNELRQLGCGSFVLDLSLLQQQERDRVLEAFRKGVAVPGASEFNYTAGLV</sequence>
<dbReference type="AlphaFoldDB" id="A0A4S1CP57"/>
<feature type="domain" description="Peptidase U32 collagenase" evidence="1">
    <location>
        <begin position="404"/>
        <end position="508"/>
    </location>
</feature>
<evidence type="ECO:0000259" key="1">
    <source>
        <dbReference type="Pfam" id="PF12392"/>
    </source>
</evidence>
<gene>
    <name evidence="2" type="ORF">E4633_06615</name>
</gene>
<protein>
    <submittedName>
        <fullName evidence="2">U32 family peptidase</fullName>
    </submittedName>
</protein>
<dbReference type="RefSeq" id="WP_135869428.1">
    <property type="nucleotide sequence ID" value="NZ_SRSC01000001.1"/>
</dbReference>
<dbReference type="Proteomes" id="UP000306416">
    <property type="component" value="Unassembled WGS sequence"/>
</dbReference>
<dbReference type="InterPro" id="IPR020988">
    <property type="entry name" value="Pept_U32_collagenase"/>
</dbReference>
<dbReference type="InterPro" id="IPR001539">
    <property type="entry name" value="Peptidase_U32"/>
</dbReference>
<proteinExistence type="predicted"/>
<keyword evidence="3" id="KW-1185">Reference proteome</keyword>
<dbReference type="InterPro" id="IPR051454">
    <property type="entry name" value="RNA/ubiquinone_mod_enzymes"/>
</dbReference>
<organism evidence="2 3">
    <name type="scientific">Geomonas terrae</name>
    <dbReference type="NCBI Taxonomy" id="2562681"/>
    <lineage>
        <taxon>Bacteria</taxon>
        <taxon>Pseudomonadati</taxon>
        <taxon>Thermodesulfobacteriota</taxon>
        <taxon>Desulfuromonadia</taxon>
        <taxon>Geobacterales</taxon>
        <taxon>Geobacteraceae</taxon>
        <taxon>Geomonas</taxon>
    </lineage>
</organism>
<comment type="caution">
    <text evidence="2">The sequence shown here is derived from an EMBL/GenBank/DDBJ whole genome shotgun (WGS) entry which is preliminary data.</text>
</comment>